<keyword evidence="4" id="KW-1185">Reference proteome</keyword>
<evidence type="ECO:0000313" key="3">
    <source>
        <dbReference type="EMBL" id="EAQ49882.1"/>
    </source>
</evidence>
<gene>
    <name evidence="3" type="ORF">MED217_01990</name>
</gene>
<proteinExistence type="predicted"/>
<keyword evidence="2" id="KW-0732">Signal</keyword>
<feature type="signal peptide" evidence="2">
    <location>
        <begin position="1"/>
        <end position="18"/>
    </location>
</feature>
<feature type="coiled-coil region" evidence="1">
    <location>
        <begin position="99"/>
        <end position="126"/>
    </location>
</feature>
<dbReference type="Proteomes" id="UP000001601">
    <property type="component" value="Unassembled WGS sequence"/>
</dbReference>
<protein>
    <submittedName>
        <fullName evidence="3">Uncharacterized protein</fullName>
    </submittedName>
</protein>
<comment type="caution">
    <text evidence="3">The sequence shown here is derived from an EMBL/GenBank/DDBJ whole genome shotgun (WGS) entry which is preliminary data.</text>
</comment>
<evidence type="ECO:0000256" key="1">
    <source>
        <dbReference type="SAM" id="Coils"/>
    </source>
</evidence>
<evidence type="ECO:0000256" key="2">
    <source>
        <dbReference type="SAM" id="SignalP"/>
    </source>
</evidence>
<name>A3XKP6_LEEBM</name>
<sequence length="129" mass="14564">MKTLTLFSLCLISLSVFAQKEEVVLKKIEFNKSNEEAVQATGLSVSTDDIKELQNLDWDLMLSAFKPNESEQEIKISVEYKEKDSVPDAVGSKAISFSVSGKSHEINELKEKLKKLTQRIIASVEQWNK</sequence>
<keyword evidence="1" id="KW-0175">Coiled coil</keyword>
<dbReference type="STRING" id="398720.MED217_01990"/>
<accession>A3XKP6</accession>
<dbReference type="OrthoDB" id="1450019at2"/>
<feature type="chain" id="PRO_5002663679" evidence="2">
    <location>
        <begin position="19"/>
        <end position="129"/>
    </location>
</feature>
<dbReference type="RefSeq" id="WP_009778793.1">
    <property type="nucleotide sequence ID" value="NZ_CH672395.1"/>
</dbReference>
<dbReference type="EMBL" id="AANC01000003">
    <property type="protein sequence ID" value="EAQ49882.1"/>
    <property type="molecule type" value="Genomic_DNA"/>
</dbReference>
<reference evidence="3 4" key="1">
    <citation type="journal article" date="2007" name="Nature">
        <title>Light stimulates growth of proteorhodopsin-containing marine Flavobacteria.</title>
        <authorList>
            <person name="Gomez-Consarnau L."/>
            <person name="Gonzalez J.M."/>
            <person name="Coll-Llado M."/>
            <person name="Gourdon P."/>
            <person name="Pascher T."/>
            <person name="Neutze R."/>
            <person name="Pedros-Alio C."/>
            <person name="Pinhassi J."/>
        </authorList>
    </citation>
    <scope>NUCLEOTIDE SEQUENCE [LARGE SCALE GENOMIC DNA]</scope>
    <source>
        <strain evidence="3 4">MED217</strain>
    </source>
</reference>
<dbReference type="HOGENOM" id="CLU_1946117_0_0_10"/>
<organism evidence="3 4">
    <name type="scientific">Leeuwenhoekiella blandensis (strain CECT 7118 / CCUG 51940 / KCTC 22103 / MED217)</name>
    <name type="common">Flavobacterium sp. (strain MED217)</name>
    <dbReference type="NCBI Taxonomy" id="398720"/>
    <lineage>
        <taxon>Bacteria</taxon>
        <taxon>Pseudomonadati</taxon>
        <taxon>Bacteroidota</taxon>
        <taxon>Flavobacteriia</taxon>
        <taxon>Flavobacteriales</taxon>
        <taxon>Flavobacteriaceae</taxon>
        <taxon>Leeuwenhoekiella</taxon>
    </lineage>
</organism>
<evidence type="ECO:0000313" key="4">
    <source>
        <dbReference type="Proteomes" id="UP000001601"/>
    </source>
</evidence>
<dbReference type="AlphaFoldDB" id="A3XKP6"/>